<dbReference type="SUPFAM" id="SSF56524">
    <property type="entry name" value="Oxidoreductase molybdopterin-binding domain"/>
    <property type="match status" value="1"/>
</dbReference>
<feature type="transmembrane region" description="Helical" evidence="2">
    <location>
        <begin position="79"/>
        <end position="97"/>
    </location>
</feature>
<dbReference type="AlphaFoldDB" id="A0A6J6LTB4"/>
<dbReference type="InterPro" id="IPR014756">
    <property type="entry name" value="Ig_E-set"/>
</dbReference>
<keyword evidence="2" id="KW-0812">Transmembrane</keyword>
<dbReference type="Pfam" id="PF00174">
    <property type="entry name" value="Oxidored_molyb"/>
    <property type="match status" value="1"/>
</dbReference>
<evidence type="ECO:0000313" key="4">
    <source>
        <dbReference type="EMBL" id="CAB4664931.1"/>
    </source>
</evidence>
<name>A0A6J6LTB4_9ZZZZ</name>
<dbReference type="GO" id="GO:0020037">
    <property type="term" value="F:heme binding"/>
    <property type="evidence" value="ECO:0007669"/>
    <property type="project" value="TreeGrafter"/>
</dbReference>
<feature type="transmembrane region" description="Helical" evidence="2">
    <location>
        <begin position="127"/>
        <end position="151"/>
    </location>
</feature>
<dbReference type="PANTHER" id="PTHR19372:SF7">
    <property type="entry name" value="SULFITE OXIDASE, MITOCHONDRIAL"/>
    <property type="match status" value="1"/>
</dbReference>
<dbReference type="EMBL" id="CAEZWM010000160">
    <property type="protein sequence ID" value="CAB4664931.1"/>
    <property type="molecule type" value="Genomic_DNA"/>
</dbReference>
<feature type="domain" description="Oxidoreductase molybdopterin-binding" evidence="3">
    <location>
        <begin position="272"/>
        <end position="424"/>
    </location>
</feature>
<dbReference type="InterPro" id="IPR036374">
    <property type="entry name" value="OxRdtase_Mopterin-bd_sf"/>
</dbReference>
<feature type="region of interest" description="Disordered" evidence="1">
    <location>
        <begin position="161"/>
        <end position="194"/>
    </location>
</feature>
<dbReference type="PANTHER" id="PTHR19372">
    <property type="entry name" value="SULFITE REDUCTASE"/>
    <property type="match status" value="1"/>
</dbReference>
<keyword evidence="2" id="KW-1133">Transmembrane helix</keyword>
<dbReference type="GO" id="GO:0008482">
    <property type="term" value="F:sulfite oxidase activity"/>
    <property type="evidence" value="ECO:0007669"/>
    <property type="project" value="TreeGrafter"/>
</dbReference>
<evidence type="ECO:0000256" key="2">
    <source>
        <dbReference type="SAM" id="Phobius"/>
    </source>
</evidence>
<dbReference type="SUPFAM" id="SSF81296">
    <property type="entry name" value="E set domains"/>
    <property type="match status" value="1"/>
</dbReference>
<dbReference type="Gene3D" id="3.90.420.10">
    <property type="entry name" value="Oxidoreductase, molybdopterin-binding domain"/>
    <property type="match status" value="1"/>
</dbReference>
<feature type="compositionally biased region" description="Low complexity" evidence="1">
    <location>
        <begin position="165"/>
        <end position="184"/>
    </location>
</feature>
<keyword evidence="2" id="KW-0472">Membrane</keyword>
<gene>
    <name evidence="4" type="ORF">UFOPK2242_01178</name>
</gene>
<dbReference type="GO" id="GO:0006790">
    <property type="term" value="P:sulfur compound metabolic process"/>
    <property type="evidence" value="ECO:0007669"/>
    <property type="project" value="TreeGrafter"/>
</dbReference>
<organism evidence="4">
    <name type="scientific">freshwater metagenome</name>
    <dbReference type="NCBI Taxonomy" id="449393"/>
    <lineage>
        <taxon>unclassified sequences</taxon>
        <taxon>metagenomes</taxon>
        <taxon>ecological metagenomes</taxon>
    </lineage>
</organism>
<dbReference type="GO" id="GO:0043546">
    <property type="term" value="F:molybdopterin cofactor binding"/>
    <property type="evidence" value="ECO:0007669"/>
    <property type="project" value="TreeGrafter"/>
</dbReference>
<protein>
    <submittedName>
        <fullName evidence="4">Unannotated protein</fullName>
    </submittedName>
</protein>
<dbReference type="InterPro" id="IPR000572">
    <property type="entry name" value="OxRdtase_Mopterin-bd_dom"/>
</dbReference>
<evidence type="ECO:0000256" key="1">
    <source>
        <dbReference type="SAM" id="MobiDB-lite"/>
    </source>
</evidence>
<feature type="transmembrane region" description="Helical" evidence="2">
    <location>
        <begin position="104"/>
        <end position="121"/>
    </location>
</feature>
<sequence length="544" mass="57190">MPSELPAELPANLLPSKPAAALSGAVGVGVAIAVGEIASKTLSADPSPLYSVGGAFIDRFAGSLKDIAIQLFGKNDKTALIVGTVIISLCIGALIGIGARRRQWIPLLAFSAFGVFGAWAQTVRADVGILDACLAAICAVAIGVACTHLLLRLATPKPATRMVASPKGTPTGSPTSATSPTQSGPDERQEVSLPSRRRFLGTAGGLIVLTYAGMKVAGALAGEDVIAAVKNIRIPRPFRRRALPAIQPFEVSGVAEYVTPTSEFYRIDTSLRTPNVDASTWRLKIRGLVDTPFEISYAELLAMPSIEEVVTLSCVSNEVGGDLIGNAVWQGVPLTDLLERAGVQAEAEQLFSRSVDGWNSGFPIEAATDGRVAMVAYAMNGARLPTAHGFPARLVVSGLYGYVSATKWLDTIELTTWRGANGFWVPRGWSKEGPVKLSSRIDVPRAGSRVKEGMFALGGVAWSPSIGVSAVEVSIDNGPWQAAELGSVASEHTWVQWRYVWSATAGDHTARVRATDQQGNAQVTANQAPAPNGATGLHQISFSV</sequence>
<evidence type="ECO:0000259" key="3">
    <source>
        <dbReference type="Pfam" id="PF00174"/>
    </source>
</evidence>
<accession>A0A6J6LTB4</accession>
<dbReference type="Gene3D" id="2.60.40.650">
    <property type="match status" value="1"/>
</dbReference>
<proteinExistence type="predicted"/>
<reference evidence="4" key="1">
    <citation type="submission" date="2020-05" db="EMBL/GenBank/DDBJ databases">
        <authorList>
            <person name="Chiriac C."/>
            <person name="Salcher M."/>
            <person name="Ghai R."/>
            <person name="Kavagutti S V."/>
        </authorList>
    </citation>
    <scope>NUCLEOTIDE SEQUENCE</scope>
</reference>